<dbReference type="PANTHER" id="PTHR15394">
    <property type="entry name" value="SERINE HYDROLASE RBBP9"/>
    <property type="match status" value="1"/>
</dbReference>
<dbReference type="InterPro" id="IPR029058">
    <property type="entry name" value="AB_hydrolase_fold"/>
</dbReference>
<keyword evidence="2" id="KW-1185">Reference proteome</keyword>
<name>A0ABV1IF38_9FIRM</name>
<accession>A0ABV1IF38</accession>
<evidence type="ECO:0000313" key="1">
    <source>
        <dbReference type="EMBL" id="MEQ2593998.1"/>
    </source>
</evidence>
<dbReference type="Proteomes" id="UP001494672">
    <property type="component" value="Unassembled WGS sequence"/>
</dbReference>
<organism evidence="1 2">
    <name type="scientific">Coprococcus aceti</name>
    <dbReference type="NCBI Taxonomy" id="2981786"/>
    <lineage>
        <taxon>Bacteria</taxon>
        <taxon>Bacillati</taxon>
        <taxon>Bacillota</taxon>
        <taxon>Clostridia</taxon>
        <taxon>Lachnospirales</taxon>
        <taxon>Lachnospiraceae</taxon>
        <taxon>Coprococcus</taxon>
    </lineage>
</organism>
<dbReference type="Gene3D" id="3.40.50.1820">
    <property type="entry name" value="alpha/beta hydrolase"/>
    <property type="match status" value="1"/>
</dbReference>
<dbReference type="GO" id="GO:0016787">
    <property type="term" value="F:hydrolase activity"/>
    <property type="evidence" value="ECO:0007669"/>
    <property type="project" value="UniProtKB-KW"/>
</dbReference>
<proteinExistence type="predicted"/>
<dbReference type="SUPFAM" id="SSF53474">
    <property type="entry name" value="alpha/beta-Hydrolases"/>
    <property type="match status" value="1"/>
</dbReference>
<reference evidence="1 2" key="1">
    <citation type="submission" date="2024-04" db="EMBL/GenBank/DDBJ databases">
        <title>Human intestinal bacterial collection.</title>
        <authorList>
            <person name="Pauvert C."/>
            <person name="Hitch T.C.A."/>
            <person name="Clavel T."/>
        </authorList>
    </citation>
    <scope>NUCLEOTIDE SEQUENCE [LARGE SCALE GENOMIC DNA]</scope>
    <source>
        <strain evidence="1 2">CLA-AA-H181</strain>
    </source>
</reference>
<dbReference type="EMBL" id="JBBNGJ010000018">
    <property type="protein sequence ID" value="MEQ2593998.1"/>
    <property type="molecule type" value="Genomic_DNA"/>
</dbReference>
<dbReference type="PANTHER" id="PTHR15394:SF3">
    <property type="entry name" value="SERINE HYDROLASE RBBP9"/>
    <property type="match status" value="1"/>
</dbReference>
<evidence type="ECO:0000313" key="2">
    <source>
        <dbReference type="Proteomes" id="UP001494672"/>
    </source>
</evidence>
<protein>
    <submittedName>
        <fullName evidence="1">Alpha/beta fold hydrolase</fullName>
    </submittedName>
</protein>
<dbReference type="InterPro" id="IPR010662">
    <property type="entry name" value="RBBP9/YdeN"/>
</dbReference>
<dbReference type="Pfam" id="PF06821">
    <property type="entry name" value="Ser_hydrolase"/>
    <property type="match status" value="1"/>
</dbReference>
<dbReference type="RefSeq" id="WP_349093515.1">
    <property type="nucleotide sequence ID" value="NZ_JBBNGJ010000018.1"/>
</dbReference>
<keyword evidence="1" id="KW-0378">Hydrolase</keyword>
<sequence length="186" mass="21014">MNVFLVHGTMGKPFENWFPWIENKLVEKEIRCNIPTFPTPEHQNYSDWERLMDYYCGLGVVNEDTVLVGHSCGSVFLVHYLLTHKIHVKGLICVSGYNNFISGFEMMDKLNESFYMDAESLDMTAYADKVFSFFGDDDPNIPQEILKSFALEIGGDVQCIPNAGHFNAAAGYTTCSVVLQAIESCR</sequence>
<comment type="caution">
    <text evidence="1">The sequence shown here is derived from an EMBL/GenBank/DDBJ whole genome shotgun (WGS) entry which is preliminary data.</text>
</comment>
<gene>
    <name evidence="1" type="ORF">AAAU18_13940</name>
</gene>